<evidence type="ECO:0000256" key="1">
    <source>
        <dbReference type="SAM" id="Phobius"/>
    </source>
</evidence>
<keyword evidence="3" id="KW-1185">Reference proteome</keyword>
<evidence type="ECO:0000313" key="2">
    <source>
        <dbReference type="EMBL" id="MBM7702935.1"/>
    </source>
</evidence>
<dbReference type="RefSeq" id="WP_205186348.1">
    <property type="nucleotide sequence ID" value="NZ_JAFBFC010000003.1"/>
</dbReference>
<protein>
    <submittedName>
        <fullName evidence="2">Uncharacterized protein</fullName>
    </submittedName>
</protein>
<feature type="transmembrane region" description="Helical" evidence="1">
    <location>
        <begin position="26"/>
        <end position="44"/>
    </location>
</feature>
<keyword evidence="1" id="KW-0472">Membrane</keyword>
<evidence type="ECO:0000313" key="3">
    <source>
        <dbReference type="Proteomes" id="UP000809829"/>
    </source>
</evidence>
<proteinExistence type="predicted"/>
<accession>A0ABS2QU41</accession>
<feature type="transmembrane region" description="Helical" evidence="1">
    <location>
        <begin position="65"/>
        <end position="86"/>
    </location>
</feature>
<keyword evidence="1" id="KW-1133">Transmembrane helix</keyword>
<dbReference type="Proteomes" id="UP000809829">
    <property type="component" value="Unassembled WGS sequence"/>
</dbReference>
<dbReference type="EMBL" id="JAFBFC010000003">
    <property type="protein sequence ID" value="MBM7702935.1"/>
    <property type="molecule type" value="Genomic_DNA"/>
</dbReference>
<gene>
    <name evidence="2" type="ORF">JOC83_001782</name>
</gene>
<reference evidence="2 3" key="1">
    <citation type="submission" date="2021-01" db="EMBL/GenBank/DDBJ databases">
        <title>Genomic Encyclopedia of Type Strains, Phase IV (KMG-IV): sequencing the most valuable type-strain genomes for metagenomic binning, comparative biology and taxonomic classification.</title>
        <authorList>
            <person name="Goeker M."/>
        </authorList>
    </citation>
    <scope>NUCLEOTIDE SEQUENCE [LARGE SCALE GENOMIC DNA]</scope>
    <source>
        <strain evidence="2 3">DSM 104297</strain>
    </source>
</reference>
<keyword evidence="1" id="KW-0812">Transmembrane</keyword>
<feature type="transmembrane region" description="Helical" evidence="1">
    <location>
        <begin position="92"/>
        <end position="112"/>
    </location>
</feature>
<name>A0ABS2QU41_9BACI</name>
<comment type="caution">
    <text evidence="2">The sequence shown here is derived from an EMBL/GenBank/DDBJ whole genome shotgun (WGS) entry which is preliminary data.</text>
</comment>
<organism evidence="2 3">
    <name type="scientific">Priestia iocasae</name>
    <dbReference type="NCBI Taxonomy" id="2291674"/>
    <lineage>
        <taxon>Bacteria</taxon>
        <taxon>Bacillati</taxon>
        <taxon>Bacillota</taxon>
        <taxon>Bacilli</taxon>
        <taxon>Bacillales</taxon>
        <taxon>Bacillaceae</taxon>
        <taxon>Priestia</taxon>
    </lineage>
</organism>
<sequence length="113" mass="12894">MENRSIKSLDVLKTSVVFLSGLVQLYTYYMLSSTIIFSIIAFIYRKVMDVDAYVQKNGIDPSATVTMMVGFTLVPLLTMGLAYWTFTFLRRQSWKVVALVVSLHIVMASMFIF</sequence>